<sequence length="249" mass="24908">MRTRLTRITTVLAATAAALLALFLTASPAHAESPILGTLTLSATSGTVTDTPFVASATTTGSCPAGYGDNTALRVGPVGGPYNLLGRIGGDGGYDNGQAITLAASRSLSTVLGGPPADGTYEVVITCSGVLTGVNAKAYSTYIAVTGANWALKEATATTTTVSGSTHIAKLGKPVTLTARVAPANNGSVSFTDGTTALGSASVANGKATITTTSLTAGWHYVGASFTPDDARTHRSSTAACGWWIYVTS</sequence>
<comment type="caution">
    <text evidence="3">The sequence shown here is derived from an EMBL/GenBank/DDBJ whole genome shotgun (WGS) entry which is preliminary data.</text>
</comment>
<proteinExistence type="predicted"/>
<dbReference type="Gene3D" id="2.60.40.10">
    <property type="entry name" value="Immunoglobulins"/>
    <property type="match status" value="1"/>
</dbReference>
<organism evidence="3 4">
    <name type="scientific">Phytomonospora endophytica</name>
    <dbReference type="NCBI Taxonomy" id="714109"/>
    <lineage>
        <taxon>Bacteria</taxon>
        <taxon>Bacillati</taxon>
        <taxon>Actinomycetota</taxon>
        <taxon>Actinomycetes</taxon>
        <taxon>Micromonosporales</taxon>
        <taxon>Micromonosporaceae</taxon>
        <taxon>Phytomonospora</taxon>
    </lineage>
</organism>
<dbReference type="InterPro" id="IPR013783">
    <property type="entry name" value="Ig-like_fold"/>
</dbReference>
<dbReference type="GO" id="GO:0005975">
    <property type="term" value="P:carbohydrate metabolic process"/>
    <property type="evidence" value="ECO:0007669"/>
    <property type="project" value="UniProtKB-ARBA"/>
</dbReference>
<dbReference type="RefSeq" id="WP_184785344.1">
    <property type="nucleotide sequence ID" value="NZ_BONT01000042.1"/>
</dbReference>
<feature type="chain" id="PRO_5032378440" description="Bacterial Ig-like domain-containing protein" evidence="1">
    <location>
        <begin position="32"/>
        <end position="249"/>
    </location>
</feature>
<dbReference type="InterPro" id="IPR032109">
    <property type="entry name" value="Big_3_5"/>
</dbReference>
<dbReference type="InterPro" id="IPR002173">
    <property type="entry name" value="Carboh/pur_kinase_PfkB_CS"/>
</dbReference>
<dbReference type="PROSITE" id="PS00583">
    <property type="entry name" value="PFKB_KINASES_1"/>
    <property type="match status" value="1"/>
</dbReference>
<dbReference type="EMBL" id="JACHGT010000001">
    <property type="protein sequence ID" value="MBB6032443.1"/>
    <property type="molecule type" value="Genomic_DNA"/>
</dbReference>
<dbReference type="Proteomes" id="UP000548476">
    <property type="component" value="Unassembled WGS sequence"/>
</dbReference>
<evidence type="ECO:0000313" key="4">
    <source>
        <dbReference type="Proteomes" id="UP000548476"/>
    </source>
</evidence>
<accession>A0A841FBQ9</accession>
<evidence type="ECO:0000256" key="1">
    <source>
        <dbReference type="SAM" id="SignalP"/>
    </source>
</evidence>
<gene>
    <name evidence="3" type="ORF">HNR73_000285</name>
</gene>
<evidence type="ECO:0000259" key="2">
    <source>
        <dbReference type="Pfam" id="PF16640"/>
    </source>
</evidence>
<feature type="signal peptide" evidence="1">
    <location>
        <begin position="1"/>
        <end position="31"/>
    </location>
</feature>
<keyword evidence="1" id="KW-0732">Signal</keyword>
<reference evidence="3 4" key="1">
    <citation type="submission" date="2020-08" db="EMBL/GenBank/DDBJ databases">
        <title>Genomic Encyclopedia of Type Strains, Phase IV (KMG-IV): sequencing the most valuable type-strain genomes for metagenomic binning, comparative biology and taxonomic classification.</title>
        <authorList>
            <person name="Goeker M."/>
        </authorList>
    </citation>
    <scope>NUCLEOTIDE SEQUENCE [LARGE SCALE GENOMIC DNA]</scope>
    <source>
        <strain evidence="3 4">YIM 65646</strain>
    </source>
</reference>
<keyword evidence="4" id="KW-1185">Reference proteome</keyword>
<dbReference type="GO" id="GO:0016301">
    <property type="term" value="F:kinase activity"/>
    <property type="evidence" value="ECO:0007669"/>
    <property type="project" value="InterPro"/>
</dbReference>
<protein>
    <recommendedName>
        <fullName evidence="2">Bacterial Ig-like domain-containing protein</fullName>
    </recommendedName>
</protein>
<dbReference type="Pfam" id="PF16640">
    <property type="entry name" value="Big_3_5"/>
    <property type="match status" value="1"/>
</dbReference>
<dbReference type="AlphaFoldDB" id="A0A841FBQ9"/>
<evidence type="ECO:0000313" key="3">
    <source>
        <dbReference type="EMBL" id="MBB6032443.1"/>
    </source>
</evidence>
<feature type="domain" description="Bacterial Ig-like" evidence="2">
    <location>
        <begin position="166"/>
        <end position="239"/>
    </location>
</feature>
<name>A0A841FBQ9_9ACTN</name>